<dbReference type="RefSeq" id="WP_036709598.1">
    <property type="nucleotide sequence ID" value="NZ_JRKQ01000043.1"/>
</dbReference>
<proteinExistence type="predicted"/>
<sequence>MQRAGRWAEFLVLFIGAPLAMALFLPPRGLFPALFGFTLAGLALIWWTGEFDWRELIRGWRRIRWGRMALFGLGVGVTGYAIMAATHPGFEINTSRAWLRFVPFILIFYPLLSALPQELIFRALYFHRYAPLMGSARSARLVNAAVFSFAHLMYWSAVVAVMTFVGGLIFARLYQQRGFPAAWVAHAIAGNVLFVVGMGAFFYSGNVVRPF</sequence>
<evidence type="ECO:0000256" key="1">
    <source>
        <dbReference type="SAM" id="Phobius"/>
    </source>
</evidence>
<dbReference type="Pfam" id="PF02517">
    <property type="entry name" value="Rce1-like"/>
    <property type="match status" value="1"/>
</dbReference>
<protein>
    <submittedName>
        <fullName evidence="3">Abortive infection protein</fullName>
    </submittedName>
</protein>
<evidence type="ECO:0000259" key="2">
    <source>
        <dbReference type="Pfam" id="PF02517"/>
    </source>
</evidence>
<dbReference type="InterPro" id="IPR003675">
    <property type="entry name" value="Rce1/LyrA-like_dom"/>
</dbReference>
<feature type="transmembrane region" description="Helical" evidence="1">
    <location>
        <begin position="30"/>
        <end position="47"/>
    </location>
</feature>
<organism evidence="3 4">
    <name type="scientific">Paracoccus sanguinis</name>
    <dbReference type="NCBI Taxonomy" id="1545044"/>
    <lineage>
        <taxon>Bacteria</taxon>
        <taxon>Pseudomonadati</taxon>
        <taxon>Pseudomonadota</taxon>
        <taxon>Alphaproteobacteria</taxon>
        <taxon>Rhodobacterales</taxon>
        <taxon>Paracoccaceae</taxon>
        <taxon>Paracoccus</taxon>
    </lineage>
</organism>
<accession>A0A099GHZ5</accession>
<dbReference type="EMBL" id="JRKQ01000043">
    <property type="protein sequence ID" value="KGJ22192.1"/>
    <property type="molecule type" value="Genomic_DNA"/>
</dbReference>
<feature type="transmembrane region" description="Helical" evidence="1">
    <location>
        <begin position="141"/>
        <end position="171"/>
    </location>
</feature>
<keyword evidence="1" id="KW-1133">Transmembrane helix</keyword>
<reference evidence="3 4" key="2">
    <citation type="submission" date="2014-10" db="EMBL/GenBank/DDBJ databases">
        <title>Paracoccus sanguinis sp. nov., isolated from clinical specimens of New York State patients.</title>
        <authorList>
            <person name="Mingle L.A."/>
            <person name="Cole J.A."/>
            <person name="Lapierre P."/>
            <person name="Musser K.A."/>
        </authorList>
    </citation>
    <scope>NUCLEOTIDE SEQUENCE [LARGE SCALE GENOMIC DNA]</scope>
    <source>
        <strain evidence="3 4">5503</strain>
    </source>
</reference>
<evidence type="ECO:0000313" key="3">
    <source>
        <dbReference type="EMBL" id="KGJ22192.1"/>
    </source>
</evidence>
<dbReference type="GO" id="GO:0080120">
    <property type="term" value="P:CAAX-box protein maturation"/>
    <property type="evidence" value="ECO:0007669"/>
    <property type="project" value="UniProtKB-ARBA"/>
</dbReference>
<reference evidence="3 4" key="1">
    <citation type="submission" date="2014-09" db="EMBL/GenBank/DDBJ databases">
        <authorList>
            <person name="McGinnis J.M."/>
            <person name="Wolfgang W.J."/>
        </authorList>
    </citation>
    <scope>NUCLEOTIDE SEQUENCE [LARGE SCALE GENOMIC DNA]</scope>
    <source>
        <strain evidence="3 4">5503</strain>
    </source>
</reference>
<comment type="caution">
    <text evidence="3">The sequence shown here is derived from an EMBL/GenBank/DDBJ whole genome shotgun (WGS) entry which is preliminary data.</text>
</comment>
<feature type="domain" description="CAAX prenyl protease 2/Lysostaphin resistance protein A-like" evidence="2">
    <location>
        <begin position="103"/>
        <end position="188"/>
    </location>
</feature>
<feature type="transmembrane region" description="Helical" evidence="1">
    <location>
        <begin position="68"/>
        <end position="86"/>
    </location>
</feature>
<keyword evidence="1" id="KW-0812">Transmembrane</keyword>
<evidence type="ECO:0000313" key="4">
    <source>
        <dbReference type="Proteomes" id="UP000029858"/>
    </source>
</evidence>
<name>A0A099GHZ5_9RHOB</name>
<gene>
    <name evidence="3" type="ORF">IX56_09515</name>
</gene>
<keyword evidence="1" id="KW-0472">Membrane</keyword>
<feature type="transmembrane region" description="Helical" evidence="1">
    <location>
        <begin position="183"/>
        <end position="203"/>
    </location>
</feature>
<feature type="transmembrane region" description="Helical" evidence="1">
    <location>
        <begin position="98"/>
        <end position="121"/>
    </location>
</feature>
<dbReference type="GO" id="GO:0004175">
    <property type="term" value="F:endopeptidase activity"/>
    <property type="evidence" value="ECO:0007669"/>
    <property type="project" value="UniProtKB-ARBA"/>
</dbReference>
<dbReference type="AlphaFoldDB" id="A0A099GHZ5"/>
<feature type="transmembrane region" description="Helical" evidence="1">
    <location>
        <begin position="7"/>
        <end position="24"/>
    </location>
</feature>
<dbReference type="Proteomes" id="UP000029858">
    <property type="component" value="Unassembled WGS sequence"/>
</dbReference>